<dbReference type="AlphaFoldDB" id="A0A9D5JUD5"/>
<dbReference type="EMBL" id="WJJP01000213">
    <property type="protein sequence ID" value="MBD3324289.1"/>
    <property type="molecule type" value="Genomic_DNA"/>
</dbReference>
<dbReference type="InterPro" id="IPR001667">
    <property type="entry name" value="DDH_dom"/>
</dbReference>
<organism evidence="2 3">
    <name type="scientific">candidate division KSB3 bacterium</name>
    <dbReference type="NCBI Taxonomy" id="2044937"/>
    <lineage>
        <taxon>Bacteria</taxon>
        <taxon>candidate division KSB3</taxon>
    </lineage>
</organism>
<feature type="domain" description="DDH" evidence="1">
    <location>
        <begin position="24"/>
        <end position="140"/>
    </location>
</feature>
<comment type="caution">
    <text evidence="2">The sequence shown here is derived from an EMBL/GenBank/DDBJ whole genome shotgun (WGS) entry which is preliminary data.</text>
</comment>
<gene>
    <name evidence="2" type="ORF">GF339_06870</name>
</gene>
<evidence type="ECO:0000259" key="1">
    <source>
        <dbReference type="Pfam" id="PF01368"/>
    </source>
</evidence>
<evidence type="ECO:0000313" key="3">
    <source>
        <dbReference type="Proteomes" id="UP000649604"/>
    </source>
</evidence>
<proteinExistence type="predicted"/>
<dbReference type="InterPro" id="IPR051673">
    <property type="entry name" value="SSDNA_exonuclease_RecJ"/>
</dbReference>
<dbReference type="InterPro" id="IPR038763">
    <property type="entry name" value="DHH_sf"/>
</dbReference>
<accession>A0A9D5JUD5</accession>
<dbReference type="GO" id="GO:0004527">
    <property type="term" value="F:exonuclease activity"/>
    <property type="evidence" value="ECO:0007669"/>
    <property type="project" value="UniProtKB-KW"/>
</dbReference>
<dbReference type="PANTHER" id="PTHR30255">
    <property type="entry name" value="SINGLE-STRANDED-DNA-SPECIFIC EXONUCLEASE RECJ"/>
    <property type="match status" value="1"/>
</dbReference>
<sequence length="402" mass="43742">MGKPEFLAALEQGIALMRQQGSPITLVHHNDADGLASAAVMQTALQRAGFSVNRIPLERVHPPIIERIHAQAPSTILYVDLGAKGAPAISAVNRGRRLTLIVDHHHPEPPTDAQVIAMSSESYGVSGDLDISAATAAYLFALLLDPQNRDLAYLGVVGAIGDSHERTGRLVGENREALQDAVEQGQVRIEETDGREQYLLTKFQSDLPLKPFAKSLTTLGAAGYYMDGPAFGMTMCLEGPSPTTDAKFEELNATRQAAYDRALQRLRQQGFRTTEHIQWFIVGDDFAPMGVKMIGEFCMEIRDEGFVDPQKYLVGFQTMAPEVPGLGTFDWSSYKVSMRVPSPLEQQIIVEKTMPGLAYLVPEAAKQVGGSIDACHDYAAATVIDIGQEEALITAMEDLITT</sequence>
<dbReference type="PANTHER" id="PTHR30255:SF2">
    <property type="entry name" value="SINGLE-STRANDED-DNA-SPECIFIC EXONUCLEASE RECJ"/>
    <property type="match status" value="1"/>
</dbReference>
<name>A0A9D5JUD5_9BACT</name>
<dbReference type="Proteomes" id="UP000649604">
    <property type="component" value="Unassembled WGS sequence"/>
</dbReference>
<protein>
    <recommendedName>
        <fullName evidence="1">DDH domain-containing protein</fullName>
    </recommendedName>
</protein>
<reference evidence="2" key="1">
    <citation type="submission" date="2019-11" db="EMBL/GenBank/DDBJ databases">
        <title>Microbial mats filling the niche in hypersaline microbial mats.</title>
        <authorList>
            <person name="Wong H.L."/>
            <person name="Macleod F.I."/>
            <person name="White R.A. III"/>
            <person name="Burns B.P."/>
        </authorList>
    </citation>
    <scope>NUCLEOTIDE SEQUENCE</scope>
    <source>
        <strain evidence="2">Rbin_158</strain>
    </source>
</reference>
<evidence type="ECO:0000313" key="2">
    <source>
        <dbReference type="EMBL" id="MBD3324289.1"/>
    </source>
</evidence>
<dbReference type="Pfam" id="PF01368">
    <property type="entry name" value="DHH"/>
    <property type="match status" value="1"/>
</dbReference>
<dbReference type="SUPFAM" id="SSF64182">
    <property type="entry name" value="DHH phosphoesterases"/>
    <property type="match status" value="1"/>
</dbReference>
<dbReference type="Gene3D" id="3.90.1640.30">
    <property type="match status" value="1"/>
</dbReference>